<dbReference type="EMBL" id="GBXM01023168">
    <property type="protein sequence ID" value="JAH85409.1"/>
    <property type="molecule type" value="Transcribed_RNA"/>
</dbReference>
<dbReference type="AlphaFoldDB" id="A0A0E9W4W9"/>
<reference evidence="1" key="1">
    <citation type="submission" date="2014-11" db="EMBL/GenBank/DDBJ databases">
        <authorList>
            <person name="Amaro Gonzalez C."/>
        </authorList>
    </citation>
    <scope>NUCLEOTIDE SEQUENCE</scope>
</reference>
<accession>A0A0E9W4W9</accession>
<organism evidence="1">
    <name type="scientific">Anguilla anguilla</name>
    <name type="common">European freshwater eel</name>
    <name type="synonym">Muraena anguilla</name>
    <dbReference type="NCBI Taxonomy" id="7936"/>
    <lineage>
        <taxon>Eukaryota</taxon>
        <taxon>Metazoa</taxon>
        <taxon>Chordata</taxon>
        <taxon>Craniata</taxon>
        <taxon>Vertebrata</taxon>
        <taxon>Euteleostomi</taxon>
        <taxon>Actinopterygii</taxon>
        <taxon>Neopterygii</taxon>
        <taxon>Teleostei</taxon>
        <taxon>Anguilliformes</taxon>
        <taxon>Anguillidae</taxon>
        <taxon>Anguilla</taxon>
    </lineage>
</organism>
<proteinExistence type="predicted"/>
<name>A0A0E9W4W9_ANGAN</name>
<protein>
    <submittedName>
        <fullName evidence="1">Uncharacterized protein</fullName>
    </submittedName>
</protein>
<evidence type="ECO:0000313" key="1">
    <source>
        <dbReference type="EMBL" id="JAH85409.1"/>
    </source>
</evidence>
<reference evidence="1" key="2">
    <citation type="journal article" date="2015" name="Fish Shellfish Immunol.">
        <title>Early steps in the European eel (Anguilla anguilla)-Vibrio vulnificus interaction in the gills: Role of the RtxA13 toxin.</title>
        <authorList>
            <person name="Callol A."/>
            <person name="Pajuelo D."/>
            <person name="Ebbesson L."/>
            <person name="Teles M."/>
            <person name="MacKenzie S."/>
            <person name="Amaro C."/>
        </authorList>
    </citation>
    <scope>NUCLEOTIDE SEQUENCE</scope>
</reference>
<sequence length="46" mass="5212">MDALQPCSRMQKGSTLKHTIQILFRITAFTSQKCARSRLLKISESS</sequence>